<evidence type="ECO:0000313" key="2">
    <source>
        <dbReference type="Proteomes" id="UP000000393"/>
    </source>
</evidence>
<dbReference type="AlphaFoldDB" id="D8KC61"/>
<name>D8KC61_NITWC</name>
<reference evidence="1 2" key="1">
    <citation type="submission" date="2010-06" db="EMBL/GenBank/DDBJ databases">
        <title>Complete sequence of chromosome of Nitrosococcus watsoni C-113.</title>
        <authorList>
            <consortium name="US DOE Joint Genome Institute"/>
            <person name="Lucas S."/>
            <person name="Copeland A."/>
            <person name="Lapidus A."/>
            <person name="Cheng J.-F."/>
            <person name="Bruce D."/>
            <person name="Goodwin L."/>
            <person name="Pitluck S."/>
            <person name="Malfatti S.A."/>
            <person name="Chain P.S.G."/>
            <person name="Land M."/>
            <person name="Hauser L."/>
            <person name="Kyrpides N."/>
            <person name="Ivanova N."/>
            <person name="Cambell M.A."/>
            <person name="Heidelberg J.F."/>
            <person name="Klotz M.G."/>
            <person name="Woyke T."/>
        </authorList>
    </citation>
    <scope>NUCLEOTIDE SEQUENCE [LARGE SCALE GENOMIC DNA]</scope>
    <source>
        <strain evidence="1 2">C-113</strain>
    </source>
</reference>
<accession>D8KC61</accession>
<dbReference type="Proteomes" id="UP000000393">
    <property type="component" value="Chromosome"/>
</dbReference>
<dbReference type="HOGENOM" id="CLU_2936951_0_0_6"/>
<dbReference type="OrthoDB" id="2719609at2"/>
<organism evidence="1 2">
    <name type="scientific">Nitrosococcus watsoni (strain C-113)</name>
    <dbReference type="NCBI Taxonomy" id="105559"/>
    <lineage>
        <taxon>Bacteria</taxon>
        <taxon>Pseudomonadati</taxon>
        <taxon>Pseudomonadota</taxon>
        <taxon>Gammaproteobacteria</taxon>
        <taxon>Chromatiales</taxon>
        <taxon>Chromatiaceae</taxon>
        <taxon>Nitrosococcus</taxon>
    </lineage>
</organism>
<sequence>MKRFLACRTYHKGYEVMLNIELMISLGCVIRRNTKTRQNPLFFVLTEPEGSYFLIDDHRD</sequence>
<evidence type="ECO:0000313" key="1">
    <source>
        <dbReference type="EMBL" id="ADJ29732.1"/>
    </source>
</evidence>
<gene>
    <name evidence="1" type="ordered locus">Nwat_3008</name>
</gene>
<dbReference type="EMBL" id="CP002086">
    <property type="protein sequence ID" value="ADJ29732.1"/>
    <property type="molecule type" value="Genomic_DNA"/>
</dbReference>
<proteinExistence type="predicted"/>
<protein>
    <submittedName>
        <fullName evidence="1">Uncharacterized protein</fullName>
    </submittedName>
</protein>
<dbReference type="RefSeq" id="WP_013221793.1">
    <property type="nucleotide sequence ID" value="NC_014315.1"/>
</dbReference>
<dbReference type="STRING" id="105559.Nwat_3008"/>
<dbReference type="KEGG" id="nwa:Nwat_3008"/>
<keyword evidence="2" id="KW-1185">Reference proteome</keyword>